<gene>
    <name evidence="1" type="ORF">L3Q82_023183</name>
</gene>
<accession>A0ACB8WY18</accession>
<comment type="caution">
    <text evidence="1">The sequence shown here is derived from an EMBL/GenBank/DDBJ whole genome shotgun (WGS) entry which is preliminary data.</text>
</comment>
<keyword evidence="2" id="KW-1185">Reference proteome</keyword>
<sequence>TEDTEQQIIRETFHLVSKRDENVCNFLEGGMLIGGSDYKLIYRHYATLYFVFCVDSSESELGILDLIQVFVETLDKCFENVCELDLIFHVDKVHNILAEMVMGGMVLETNMNEIITQVDAQNKMEKSEFFPFFSLFTDVYLSVYQAGQAGIAGAPARAVSAVKNMNLPEMPRNINIGDISIKVPNLPSFKYFDSHVSRLVTTGKETLVRARVKYFMYDIILGQYSESESSLRHCHQASSLFFPNSIKEAVTFINTIDVNKFSRLISRIIQKLHLKGERTFSEEEEQKLQAALSLDKHALNLVLETAAFILEQAMYHNVKPASLQQQLEAVHLNPDKAEMFSQTWATAGPELVERLKQNIFAPKKLEYVGWQLNLQMAQSSQARLKSPSAVLQLGLGSEESEGHVEVSSFRVHKMSKKAKYLGVHLDNKLDWTTNTDAIYKKGQSRLFILRRLRSFNVCRTMLQMFYHSVVSSLIFYTLVCWCSRLKTADTNRLNKLIRRAGSVLGVELESVAELSERRMLKKLLSIMDNVSHPLHATLMSCQSSFSRRLRPPRSSLNATGGPSYLRLSDSIIPPPSAAGKLDMQVQENVFVEFNHQELLEFYNKLEIVQGQLDSLT</sequence>
<name>A0ACB8WY18_9TELE</name>
<organism evidence="1 2">
    <name type="scientific">Scortum barcoo</name>
    <name type="common">barcoo grunter</name>
    <dbReference type="NCBI Taxonomy" id="214431"/>
    <lineage>
        <taxon>Eukaryota</taxon>
        <taxon>Metazoa</taxon>
        <taxon>Chordata</taxon>
        <taxon>Craniata</taxon>
        <taxon>Vertebrata</taxon>
        <taxon>Euteleostomi</taxon>
        <taxon>Actinopterygii</taxon>
        <taxon>Neopterygii</taxon>
        <taxon>Teleostei</taxon>
        <taxon>Neoteleostei</taxon>
        <taxon>Acanthomorphata</taxon>
        <taxon>Eupercaria</taxon>
        <taxon>Centrarchiformes</taxon>
        <taxon>Terapontoidei</taxon>
        <taxon>Terapontidae</taxon>
        <taxon>Scortum</taxon>
    </lineage>
</organism>
<dbReference type="Proteomes" id="UP000831701">
    <property type="component" value="Chromosome 5"/>
</dbReference>
<protein>
    <submittedName>
        <fullName evidence="1">Uncharacterized protein</fullName>
    </submittedName>
</protein>
<reference evidence="1" key="1">
    <citation type="submission" date="2022-04" db="EMBL/GenBank/DDBJ databases">
        <title>Jade perch genome.</title>
        <authorList>
            <person name="Chao B."/>
        </authorList>
    </citation>
    <scope>NUCLEOTIDE SEQUENCE</scope>
    <source>
        <strain evidence="1">CB-2022</strain>
    </source>
</reference>
<dbReference type="EMBL" id="CM041535">
    <property type="protein sequence ID" value="KAI3372722.1"/>
    <property type="molecule type" value="Genomic_DNA"/>
</dbReference>
<evidence type="ECO:0000313" key="1">
    <source>
        <dbReference type="EMBL" id="KAI3372722.1"/>
    </source>
</evidence>
<proteinExistence type="predicted"/>
<feature type="non-terminal residue" evidence="1">
    <location>
        <position position="1"/>
    </location>
</feature>
<evidence type="ECO:0000313" key="2">
    <source>
        <dbReference type="Proteomes" id="UP000831701"/>
    </source>
</evidence>